<evidence type="ECO:0000313" key="6">
    <source>
        <dbReference type="EMBL" id="CAF9911041.1"/>
    </source>
</evidence>
<dbReference type="GO" id="GO:0004497">
    <property type="term" value="F:monooxygenase activity"/>
    <property type="evidence" value="ECO:0007669"/>
    <property type="project" value="UniProtKB-KW"/>
</dbReference>
<dbReference type="CDD" id="cd11058">
    <property type="entry name" value="CYP60B-like"/>
    <property type="match status" value="1"/>
</dbReference>
<feature type="binding site" description="axial binding residue" evidence="4">
    <location>
        <position position="306"/>
    </location>
    <ligand>
        <name>heme</name>
        <dbReference type="ChEBI" id="CHEBI:30413"/>
    </ligand>
    <ligandPart>
        <name>Fe</name>
        <dbReference type="ChEBI" id="CHEBI:18248"/>
    </ligandPart>
</feature>
<keyword evidence="3 4" id="KW-0408">Iron</keyword>
<dbReference type="InterPro" id="IPR017972">
    <property type="entry name" value="Cyt_P450_CS"/>
</dbReference>
<keyword evidence="5" id="KW-0560">Oxidoreductase</keyword>
<keyword evidence="4 5" id="KW-0349">Heme</keyword>
<sequence>MRKYLSNAFSQRSLLEQEFLIAKSIDKFIRKLGKVGAQGTDIVLNFTLVSFDVIGDLGFGETFGGIESEELNPWIQRMTGALMKGAIADTAMRFPLVAKVVMSLFAPIIERLIRDTKLNEQYAIDLVKKRIAKETNRKDFYTRILENRDYEAFSDIHLAAHASDFVLAGSETSSTCLSTITYHLLRNKDVLQKLQAEIRGAFKTYEEIDGASTATLKYTHAVITEGLRIFPPLPFALPRLVPMPGDTVDGHYLPGGTTVSISPIAASLDPANFSNPFEFNPDRWLNASVTDDLNASQPFSMGPRGCIGRSLGWMEMRTILAKLHWTYDLELLDQDLDWFRDSRMHTLWEKPAMMVRVTPRSMN</sequence>
<dbReference type="PROSITE" id="PS00086">
    <property type="entry name" value="CYTOCHROME_P450"/>
    <property type="match status" value="1"/>
</dbReference>
<dbReference type="InterPro" id="IPR050121">
    <property type="entry name" value="Cytochrome_P450_monoxygenase"/>
</dbReference>
<dbReference type="Proteomes" id="UP000664169">
    <property type="component" value="Unassembled WGS sequence"/>
</dbReference>
<dbReference type="SUPFAM" id="SSF48264">
    <property type="entry name" value="Cytochrome P450"/>
    <property type="match status" value="1"/>
</dbReference>
<proteinExistence type="inferred from homology"/>
<dbReference type="PANTHER" id="PTHR24305">
    <property type="entry name" value="CYTOCHROME P450"/>
    <property type="match status" value="1"/>
</dbReference>
<name>A0A8H3EQR5_9LECA</name>
<dbReference type="GO" id="GO:0016705">
    <property type="term" value="F:oxidoreductase activity, acting on paired donors, with incorporation or reduction of molecular oxygen"/>
    <property type="evidence" value="ECO:0007669"/>
    <property type="project" value="InterPro"/>
</dbReference>
<dbReference type="AlphaFoldDB" id="A0A8H3EQR5"/>
<dbReference type="PRINTS" id="PR00463">
    <property type="entry name" value="EP450I"/>
</dbReference>
<comment type="caution">
    <text evidence="6">The sequence shown here is derived from an EMBL/GenBank/DDBJ whole genome shotgun (WGS) entry which is preliminary data.</text>
</comment>
<keyword evidence="5" id="KW-0503">Monooxygenase</keyword>
<dbReference type="PANTHER" id="PTHR24305:SF161">
    <property type="entry name" value="P450, PUTATIVE (EUROFUNG)-RELATED"/>
    <property type="match status" value="1"/>
</dbReference>
<dbReference type="Pfam" id="PF00067">
    <property type="entry name" value="p450"/>
    <property type="match status" value="1"/>
</dbReference>
<dbReference type="InterPro" id="IPR001128">
    <property type="entry name" value="Cyt_P450"/>
</dbReference>
<protein>
    <recommendedName>
        <fullName evidence="8">Cytochrome P450</fullName>
    </recommendedName>
</protein>
<keyword evidence="2 4" id="KW-0479">Metal-binding</keyword>
<organism evidence="6 7">
    <name type="scientific">Gomphillus americanus</name>
    <dbReference type="NCBI Taxonomy" id="1940652"/>
    <lineage>
        <taxon>Eukaryota</taxon>
        <taxon>Fungi</taxon>
        <taxon>Dikarya</taxon>
        <taxon>Ascomycota</taxon>
        <taxon>Pezizomycotina</taxon>
        <taxon>Lecanoromycetes</taxon>
        <taxon>OSLEUM clade</taxon>
        <taxon>Ostropomycetidae</taxon>
        <taxon>Ostropales</taxon>
        <taxon>Graphidaceae</taxon>
        <taxon>Gomphilloideae</taxon>
        <taxon>Gomphillus</taxon>
    </lineage>
</organism>
<evidence type="ECO:0000256" key="1">
    <source>
        <dbReference type="ARBA" id="ARBA00001971"/>
    </source>
</evidence>
<keyword evidence="7" id="KW-1185">Reference proteome</keyword>
<evidence type="ECO:0000256" key="5">
    <source>
        <dbReference type="RuleBase" id="RU000461"/>
    </source>
</evidence>
<dbReference type="EMBL" id="CAJPDQ010000006">
    <property type="protein sequence ID" value="CAF9911041.1"/>
    <property type="molecule type" value="Genomic_DNA"/>
</dbReference>
<reference evidence="6" key="1">
    <citation type="submission" date="2021-03" db="EMBL/GenBank/DDBJ databases">
        <authorList>
            <person name="Tagirdzhanova G."/>
        </authorList>
    </citation>
    <scope>NUCLEOTIDE SEQUENCE</scope>
</reference>
<evidence type="ECO:0000256" key="4">
    <source>
        <dbReference type="PIRSR" id="PIRSR602401-1"/>
    </source>
</evidence>
<dbReference type="Gene3D" id="1.10.630.10">
    <property type="entry name" value="Cytochrome P450"/>
    <property type="match status" value="1"/>
</dbReference>
<dbReference type="OrthoDB" id="1470350at2759"/>
<dbReference type="InterPro" id="IPR036396">
    <property type="entry name" value="Cyt_P450_sf"/>
</dbReference>
<evidence type="ECO:0000313" key="7">
    <source>
        <dbReference type="Proteomes" id="UP000664169"/>
    </source>
</evidence>
<comment type="similarity">
    <text evidence="5">Belongs to the cytochrome P450 family.</text>
</comment>
<dbReference type="GO" id="GO:0005506">
    <property type="term" value="F:iron ion binding"/>
    <property type="evidence" value="ECO:0007669"/>
    <property type="project" value="InterPro"/>
</dbReference>
<accession>A0A8H3EQR5</accession>
<evidence type="ECO:0008006" key="8">
    <source>
        <dbReference type="Google" id="ProtNLM"/>
    </source>
</evidence>
<evidence type="ECO:0000256" key="3">
    <source>
        <dbReference type="ARBA" id="ARBA00023004"/>
    </source>
</evidence>
<dbReference type="PRINTS" id="PR00385">
    <property type="entry name" value="P450"/>
</dbReference>
<evidence type="ECO:0000256" key="2">
    <source>
        <dbReference type="ARBA" id="ARBA00022723"/>
    </source>
</evidence>
<gene>
    <name evidence="6" type="ORF">GOMPHAMPRED_007281</name>
</gene>
<dbReference type="GO" id="GO:0020037">
    <property type="term" value="F:heme binding"/>
    <property type="evidence" value="ECO:0007669"/>
    <property type="project" value="InterPro"/>
</dbReference>
<dbReference type="InterPro" id="IPR002401">
    <property type="entry name" value="Cyt_P450_E_grp-I"/>
</dbReference>
<comment type="cofactor">
    <cofactor evidence="1 4">
        <name>heme</name>
        <dbReference type="ChEBI" id="CHEBI:30413"/>
    </cofactor>
</comment>